<proteinExistence type="inferred from homology"/>
<keyword evidence="4" id="KW-0804">Transcription</keyword>
<dbReference type="SUPFAM" id="SSF46785">
    <property type="entry name" value="Winged helix' DNA-binding domain"/>
    <property type="match status" value="1"/>
</dbReference>
<gene>
    <name evidence="6" type="ORF">OCV99_13970</name>
</gene>
<organism evidence="6 7">
    <name type="scientific">Dorea acetigenes</name>
    <dbReference type="NCBI Taxonomy" id="2981787"/>
    <lineage>
        <taxon>Bacteria</taxon>
        <taxon>Bacillati</taxon>
        <taxon>Bacillota</taxon>
        <taxon>Clostridia</taxon>
        <taxon>Lachnospirales</taxon>
        <taxon>Lachnospiraceae</taxon>
        <taxon>Dorea</taxon>
    </lineage>
</organism>
<reference evidence="6 7" key="1">
    <citation type="journal article" date="2021" name="ISME Commun">
        <title>Automated analysis of genomic sequences facilitates high-throughput and comprehensive description of bacteria.</title>
        <authorList>
            <person name="Hitch T.C.A."/>
        </authorList>
    </citation>
    <scope>NUCLEOTIDE SEQUENCE [LARGE SCALE GENOMIC DNA]</scope>
    <source>
        <strain evidence="6 7">Sanger_03</strain>
    </source>
</reference>
<dbReference type="PROSITE" id="PS50931">
    <property type="entry name" value="HTH_LYSR"/>
    <property type="match status" value="1"/>
</dbReference>
<dbReference type="PANTHER" id="PTHR30419:SF28">
    <property type="entry name" value="HTH-TYPE TRANSCRIPTIONAL REGULATOR BSDA"/>
    <property type="match status" value="1"/>
</dbReference>
<evidence type="ECO:0000256" key="1">
    <source>
        <dbReference type="ARBA" id="ARBA00009437"/>
    </source>
</evidence>
<evidence type="ECO:0000313" key="7">
    <source>
        <dbReference type="Proteomes" id="UP001652431"/>
    </source>
</evidence>
<dbReference type="SUPFAM" id="SSF53850">
    <property type="entry name" value="Periplasmic binding protein-like II"/>
    <property type="match status" value="1"/>
</dbReference>
<dbReference type="InterPro" id="IPR036390">
    <property type="entry name" value="WH_DNA-bd_sf"/>
</dbReference>
<dbReference type="PRINTS" id="PR00039">
    <property type="entry name" value="HTHLYSR"/>
</dbReference>
<protein>
    <submittedName>
        <fullName evidence="6">LysR family transcriptional regulator</fullName>
    </submittedName>
</protein>
<dbReference type="PANTHER" id="PTHR30419">
    <property type="entry name" value="HTH-TYPE TRANSCRIPTIONAL REGULATOR YBHD"/>
    <property type="match status" value="1"/>
</dbReference>
<dbReference type="InterPro" id="IPR036388">
    <property type="entry name" value="WH-like_DNA-bd_sf"/>
</dbReference>
<name>A0ABT2RQD9_9FIRM</name>
<dbReference type="CDD" id="cd05466">
    <property type="entry name" value="PBP2_LTTR_substrate"/>
    <property type="match status" value="1"/>
</dbReference>
<dbReference type="RefSeq" id="WP_262575749.1">
    <property type="nucleotide sequence ID" value="NZ_JAOQJU010000023.1"/>
</dbReference>
<evidence type="ECO:0000313" key="6">
    <source>
        <dbReference type="EMBL" id="MCU6687622.1"/>
    </source>
</evidence>
<dbReference type="Gene3D" id="1.10.10.10">
    <property type="entry name" value="Winged helix-like DNA-binding domain superfamily/Winged helix DNA-binding domain"/>
    <property type="match status" value="1"/>
</dbReference>
<accession>A0ABT2RQD9</accession>
<dbReference type="Pfam" id="PF03466">
    <property type="entry name" value="LysR_substrate"/>
    <property type="match status" value="1"/>
</dbReference>
<dbReference type="InterPro" id="IPR005119">
    <property type="entry name" value="LysR_subst-bd"/>
</dbReference>
<evidence type="ECO:0000256" key="3">
    <source>
        <dbReference type="ARBA" id="ARBA00023125"/>
    </source>
</evidence>
<comment type="caution">
    <text evidence="6">The sequence shown here is derived from an EMBL/GenBank/DDBJ whole genome shotgun (WGS) entry which is preliminary data.</text>
</comment>
<dbReference type="InterPro" id="IPR050950">
    <property type="entry name" value="HTH-type_LysR_regulators"/>
</dbReference>
<keyword evidence="3" id="KW-0238">DNA-binding</keyword>
<dbReference type="EMBL" id="JAOQJU010000023">
    <property type="protein sequence ID" value="MCU6687622.1"/>
    <property type="molecule type" value="Genomic_DNA"/>
</dbReference>
<dbReference type="Pfam" id="PF00126">
    <property type="entry name" value="HTH_1"/>
    <property type="match status" value="1"/>
</dbReference>
<dbReference type="InterPro" id="IPR000847">
    <property type="entry name" value="LysR_HTH_N"/>
</dbReference>
<feature type="domain" description="HTH lysR-type" evidence="5">
    <location>
        <begin position="1"/>
        <end position="55"/>
    </location>
</feature>
<sequence length="299" mass="34466">MNYDVINEVCEMKNLTKAAKALNYSQSAVSQTIQNYEKSLGITLFERSKTGVEPLPFVKPIIESIRIIAEEEKRIKEYAESIRDLQQGMVRLGCLARIATKWFPDIFKEFGECYPNIRYEMMAGSFYDLRKNLKDETIDFAMVSECAAKGFAFTPIIKDEMVVLLPKGHTLAEKETINIQDLKEENIIITSEGLDFEIGAILREIGVRESHTRYRFNDDIVIMKFVELGFGVCVLPRLFLDITGKQFDIEIRSFSKKKYRTLGVAYPNKEYVNPAAAKFVDYLLKWFKQKKNSIENVIL</sequence>
<evidence type="ECO:0000256" key="2">
    <source>
        <dbReference type="ARBA" id="ARBA00023015"/>
    </source>
</evidence>
<evidence type="ECO:0000259" key="5">
    <source>
        <dbReference type="PROSITE" id="PS50931"/>
    </source>
</evidence>
<keyword evidence="2" id="KW-0805">Transcription regulation</keyword>
<comment type="similarity">
    <text evidence="1">Belongs to the LysR transcriptional regulatory family.</text>
</comment>
<keyword evidence="7" id="KW-1185">Reference proteome</keyword>
<dbReference type="Proteomes" id="UP001652431">
    <property type="component" value="Unassembled WGS sequence"/>
</dbReference>
<evidence type="ECO:0000256" key="4">
    <source>
        <dbReference type="ARBA" id="ARBA00023163"/>
    </source>
</evidence>
<dbReference type="Gene3D" id="3.40.190.10">
    <property type="entry name" value="Periplasmic binding protein-like II"/>
    <property type="match status" value="2"/>
</dbReference>